<dbReference type="AlphaFoldDB" id="A0A9E3H599"/>
<accession>A0A9E3H599</accession>
<evidence type="ECO:0000256" key="5">
    <source>
        <dbReference type="SAM" id="MobiDB-lite"/>
    </source>
</evidence>
<dbReference type="InterPro" id="IPR036737">
    <property type="entry name" value="OmpA-like_sf"/>
</dbReference>
<evidence type="ECO:0000256" key="3">
    <source>
        <dbReference type="ARBA" id="ARBA00023237"/>
    </source>
</evidence>
<dbReference type="GO" id="GO:0009279">
    <property type="term" value="C:cell outer membrane"/>
    <property type="evidence" value="ECO:0007669"/>
    <property type="project" value="UniProtKB-SubCell"/>
</dbReference>
<gene>
    <name evidence="7" type="ORF">KME28_05240</name>
</gene>
<dbReference type="EMBL" id="JAHHHW010000054">
    <property type="protein sequence ID" value="MBW4431140.1"/>
    <property type="molecule type" value="Genomic_DNA"/>
</dbReference>
<dbReference type="PANTHER" id="PTHR30329">
    <property type="entry name" value="STATOR ELEMENT OF FLAGELLAR MOTOR COMPLEX"/>
    <property type="match status" value="1"/>
</dbReference>
<feature type="compositionally biased region" description="Low complexity" evidence="5">
    <location>
        <begin position="187"/>
        <end position="201"/>
    </location>
</feature>
<reference evidence="7" key="2">
    <citation type="journal article" date="2022" name="Microbiol. Resour. Announc.">
        <title>Metagenome Sequencing to Explore Phylogenomics of Terrestrial Cyanobacteria.</title>
        <authorList>
            <person name="Ward R.D."/>
            <person name="Stajich J.E."/>
            <person name="Johansen J.R."/>
            <person name="Huntemann M."/>
            <person name="Clum A."/>
            <person name="Foster B."/>
            <person name="Foster B."/>
            <person name="Roux S."/>
            <person name="Palaniappan K."/>
            <person name="Varghese N."/>
            <person name="Mukherjee S."/>
            <person name="Reddy T.B.K."/>
            <person name="Daum C."/>
            <person name="Copeland A."/>
            <person name="Chen I.A."/>
            <person name="Ivanova N.N."/>
            <person name="Kyrpides N.C."/>
            <person name="Shapiro N."/>
            <person name="Eloe-Fadrosh E.A."/>
            <person name="Pietrasiak N."/>
        </authorList>
    </citation>
    <scope>NUCLEOTIDE SEQUENCE</scope>
    <source>
        <strain evidence="7">HA4357-MV3</strain>
    </source>
</reference>
<evidence type="ECO:0000313" key="8">
    <source>
        <dbReference type="Proteomes" id="UP000813215"/>
    </source>
</evidence>
<dbReference type="Pfam" id="PF00691">
    <property type="entry name" value="OmpA"/>
    <property type="match status" value="1"/>
</dbReference>
<organism evidence="7 8">
    <name type="scientific">Pelatocladus maniniholoensis HA4357-MV3</name>
    <dbReference type="NCBI Taxonomy" id="1117104"/>
    <lineage>
        <taxon>Bacteria</taxon>
        <taxon>Bacillati</taxon>
        <taxon>Cyanobacteriota</taxon>
        <taxon>Cyanophyceae</taxon>
        <taxon>Nostocales</taxon>
        <taxon>Nostocaceae</taxon>
        <taxon>Pelatocladus</taxon>
    </lineage>
</organism>
<dbReference type="Gene3D" id="3.30.1330.60">
    <property type="entry name" value="OmpA-like domain"/>
    <property type="match status" value="1"/>
</dbReference>
<proteinExistence type="predicted"/>
<feature type="domain" description="OmpA-like" evidence="6">
    <location>
        <begin position="88"/>
        <end position="213"/>
    </location>
</feature>
<evidence type="ECO:0000256" key="2">
    <source>
        <dbReference type="ARBA" id="ARBA00023136"/>
    </source>
</evidence>
<evidence type="ECO:0000313" key="7">
    <source>
        <dbReference type="EMBL" id="MBW4431140.1"/>
    </source>
</evidence>
<name>A0A9E3H599_9NOST</name>
<dbReference type="PANTHER" id="PTHR30329:SF21">
    <property type="entry name" value="LIPOPROTEIN YIAD-RELATED"/>
    <property type="match status" value="1"/>
</dbReference>
<keyword evidence="2 4" id="KW-0472">Membrane</keyword>
<dbReference type="PROSITE" id="PS51123">
    <property type="entry name" value="OMPA_2"/>
    <property type="match status" value="1"/>
</dbReference>
<evidence type="ECO:0000256" key="1">
    <source>
        <dbReference type="ARBA" id="ARBA00004442"/>
    </source>
</evidence>
<evidence type="ECO:0000256" key="4">
    <source>
        <dbReference type="PROSITE-ProRule" id="PRU00473"/>
    </source>
</evidence>
<keyword evidence="3" id="KW-0998">Cell outer membrane</keyword>
<dbReference type="Proteomes" id="UP000813215">
    <property type="component" value="Unassembled WGS sequence"/>
</dbReference>
<dbReference type="SUPFAM" id="SSF103088">
    <property type="entry name" value="OmpA-like"/>
    <property type="match status" value="1"/>
</dbReference>
<dbReference type="InterPro" id="IPR006665">
    <property type="entry name" value="OmpA-like"/>
</dbReference>
<protein>
    <submittedName>
        <fullName evidence="7">OmpA family protein</fullName>
    </submittedName>
</protein>
<reference evidence="7" key="1">
    <citation type="submission" date="2021-05" db="EMBL/GenBank/DDBJ databases">
        <authorList>
            <person name="Pietrasiak N."/>
            <person name="Ward R."/>
            <person name="Stajich J.E."/>
            <person name="Kurbessoian T."/>
        </authorList>
    </citation>
    <scope>NUCLEOTIDE SEQUENCE</scope>
    <source>
        <strain evidence="7">HA4357-MV3</strain>
    </source>
</reference>
<dbReference type="InterPro" id="IPR006664">
    <property type="entry name" value="OMP_bac"/>
</dbReference>
<comment type="subcellular location">
    <subcellularLocation>
        <location evidence="1">Cell outer membrane</location>
    </subcellularLocation>
</comment>
<dbReference type="CDD" id="cd07185">
    <property type="entry name" value="OmpA_C-like"/>
    <property type="match status" value="1"/>
</dbReference>
<feature type="region of interest" description="Disordered" evidence="5">
    <location>
        <begin position="179"/>
        <end position="216"/>
    </location>
</feature>
<dbReference type="PRINTS" id="PR01021">
    <property type="entry name" value="OMPADOMAIN"/>
</dbReference>
<dbReference type="InterPro" id="IPR050330">
    <property type="entry name" value="Bact_OuterMem_StrucFunc"/>
</dbReference>
<evidence type="ECO:0000259" key="6">
    <source>
        <dbReference type="PROSITE" id="PS51123"/>
    </source>
</evidence>
<comment type="caution">
    <text evidence="7">The sequence shown here is derived from an EMBL/GenBank/DDBJ whole genome shotgun (WGS) entry which is preliminary data.</text>
</comment>
<sequence length="216" mass="24547">MYLLRFTTYLVTIFLFGTVDKSEPRFPTNLKNNFSNNQMFAKQYLKKQGSKILFSQVQIPNVNFPEKVFPEIKVSEITCSKIRVQENKDLTIITLPADILFYSGKDQIRPQAEKVLSQVSQAISDRYPNTWLQILGHTDSVGSEADNLRLSEQQAFAVQRWLSEKGDIDISLMTKQGYGETQPIAPNSNSDSSENSVASQNNHRIEIVIQKTSNHV</sequence>